<dbReference type="GO" id="GO:0000723">
    <property type="term" value="P:telomere maintenance"/>
    <property type="evidence" value="ECO:0007669"/>
    <property type="project" value="InterPro"/>
</dbReference>
<dbReference type="EMBL" id="UYRW01000782">
    <property type="protein sequence ID" value="VDK70736.1"/>
    <property type="molecule type" value="Genomic_DNA"/>
</dbReference>
<keyword evidence="4" id="KW-1185">Reference proteome</keyword>
<dbReference type="EC" id="5.6.2.3" evidence="1"/>
<feature type="domain" description="DNA helicase Pif1-like DEAD-box helicase" evidence="2">
    <location>
        <begin position="26"/>
        <end position="70"/>
    </location>
</feature>
<comment type="catalytic activity">
    <reaction evidence="1">
        <text>ATP + H2O = ADP + phosphate + H(+)</text>
        <dbReference type="Rhea" id="RHEA:13065"/>
        <dbReference type="ChEBI" id="CHEBI:15377"/>
        <dbReference type="ChEBI" id="CHEBI:15378"/>
        <dbReference type="ChEBI" id="CHEBI:30616"/>
        <dbReference type="ChEBI" id="CHEBI:43474"/>
        <dbReference type="ChEBI" id="CHEBI:456216"/>
        <dbReference type="EC" id="5.6.2.3"/>
    </reaction>
</comment>
<dbReference type="Proteomes" id="UP000271087">
    <property type="component" value="Unassembled WGS sequence"/>
</dbReference>
<dbReference type="GO" id="GO:0006310">
    <property type="term" value="P:DNA recombination"/>
    <property type="evidence" value="ECO:0007669"/>
    <property type="project" value="UniProtKB-KW"/>
</dbReference>
<evidence type="ECO:0000256" key="1">
    <source>
        <dbReference type="RuleBase" id="RU363044"/>
    </source>
</evidence>
<keyword evidence="1" id="KW-0378">Hydrolase</keyword>
<evidence type="ECO:0000313" key="4">
    <source>
        <dbReference type="Proteomes" id="UP000271087"/>
    </source>
</evidence>
<dbReference type="GO" id="GO:0043139">
    <property type="term" value="F:5'-3' DNA helicase activity"/>
    <property type="evidence" value="ECO:0007669"/>
    <property type="project" value="UniProtKB-EC"/>
</dbReference>
<keyword evidence="1" id="KW-0227">DNA damage</keyword>
<keyword evidence="1" id="KW-0347">Helicase</keyword>
<dbReference type="InterPro" id="IPR027417">
    <property type="entry name" value="P-loop_NTPase"/>
</dbReference>
<dbReference type="Gene3D" id="3.40.50.300">
    <property type="entry name" value="P-loop containing nucleotide triphosphate hydrolases"/>
    <property type="match status" value="1"/>
</dbReference>
<dbReference type="GO" id="GO:0005524">
    <property type="term" value="F:ATP binding"/>
    <property type="evidence" value="ECO:0007669"/>
    <property type="project" value="UniProtKB-KW"/>
</dbReference>
<dbReference type="InterPro" id="IPR010285">
    <property type="entry name" value="DNA_helicase_pif1-like_DEAD"/>
</dbReference>
<protein>
    <recommendedName>
        <fullName evidence="1">ATP-dependent DNA helicase</fullName>
        <ecNumber evidence="1">5.6.2.3</ecNumber>
    </recommendedName>
</protein>
<gene>
    <name evidence="3" type="ORF">NOO_LOCUS3843</name>
</gene>
<comment type="similarity">
    <text evidence="1">Belongs to the helicase family.</text>
</comment>
<accession>A0A182E752</accession>
<organism evidence="5">
    <name type="scientific">Onchocerca ochengi</name>
    <name type="common">Filarial nematode worm</name>
    <dbReference type="NCBI Taxonomy" id="42157"/>
    <lineage>
        <taxon>Eukaryota</taxon>
        <taxon>Metazoa</taxon>
        <taxon>Ecdysozoa</taxon>
        <taxon>Nematoda</taxon>
        <taxon>Chromadorea</taxon>
        <taxon>Rhabditida</taxon>
        <taxon>Spirurina</taxon>
        <taxon>Spiruromorpha</taxon>
        <taxon>Filarioidea</taxon>
        <taxon>Onchocercidae</taxon>
        <taxon>Onchocerca</taxon>
    </lineage>
</organism>
<keyword evidence="1" id="KW-0067">ATP-binding</keyword>
<dbReference type="PANTHER" id="PTHR10492">
    <property type="match status" value="1"/>
</dbReference>
<keyword evidence="1" id="KW-0547">Nucleotide-binding</keyword>
<dbReference type="GO" id="GO:0006281">
    <property type="term" value="P:DNA repair"/>
    <property type="evidence" value="ECO:0007669"/>
    <property type="project" value="UniProtKB-KW"/>
</dbReference>
<keyword evidence="1" id="KW-0233">DNA recombination</keyword>
<dbReference type="WBParaSite" id="nOo.2.0.1.t03843-RA">
    <property type="protein sequence ID" value="nOo.2.0.1.t03843-RA"/>
    <property type="gene ID" value="nOo.2.0.1.g03843"/>
</dbReference>
<dbReference type="GO" id="GO:0016787">
    <property type="term" value="F:hydrolase activity"/>
    <property type="evidence" value="ECO:0007669"/>
    <property type="project" value="UniProtKB-KW"/>
</dbReference>
<name>A0A182E752_ONCOC</name>
<dbReference type="PANTHER" id="PTHR10492:SF57">
    <property type="entry name" value="ATP-DEPENDENT DNA HELICASE"/>
    <property type="match status" value="1"/>
</dbReference>
<sequence>MPSPNQSAAASLDVEFRRKQNQNTADLLSYVQSRETGKTFLIRLILAAIRSQNDIALALASSEMAATLLSGDFRRSLPAILRSIPADEINACLKYSTLWRHVKTLKLTTICMCSGKTID</sequence>
<reference evidence="3 4" key="2">
    <citation type="submission" date="2018-08" db="EMBL/GenBank/DDBJ databases">
        <authorList>
            <person name="Laetsch R D."/>
            <person name="Stevens L."/>
            <person name="Kumar S."/>
            <person name="Blaxter L. M."/>
        </authorList>
    </citation>
    <scope>NUCLEOTIDE SEQUENCE [LARGE SCALE GENOMIC DNA]</scope>
</reference>
<keyword evidence="1" id="KW-0234">DNA repair</keyword>
<evidence type="ECO:0000313" key="3">
    <source>
        <dbReference type="EMBL" id="VDK70736.1"/>
    </source>
</evidence>
<reference evidence="5" key="1">
    <citation type="submission" date="2016-06" db="UniProtKB">
        <authorList>
            <consortium name="WormBaseParasite"/>
        </authorList>
    </citation>
    <scope>IDENTIFICATION</scope>
</reference>
<comment type="cofactor">
    <cofactor evidence="1">
        <name>Mg(2+)</name>
        <dbReference type="ChEBI" id="CHEBI:18420"/>
    </cofactor>
</comment>
<dbReference type="Pfam" id="PF05970">
    <property type="entry name" value="PIF1"/>
    <property type="match status" value="1"/>
</dbReference>
<evidence type="ECO:0000259" key="2">
    <source>
        <dbReference type="Pfam" id="PF05970"/>
    </source>
</evidence>
<proteinExistence type="inferred from homology"/>
<dbReference type="OrthoDB" id="10056572at2759"/>
<dbReference type="AlphaFoldDB" id="A0A182E752"/>
<evidence type="ECO:0000313" key="5">
    <source>
        <dbReference type="WBParaSite" id="nOo.2.0.1.t03843-RA"/>
    </source>
</evidence>